<keyword evidence="1" id="KW-0812">Transmembrane</keyword>
<dbReference type="InterPro" id="IPR000045">
    <property type="entry name" value="Prepilin_IV_endopep_pep"/>
</dbReference>
<keyword evidence="1" id="KW-1133">Transmembrane helix</keyword>
<dbReference type="Proteomes" id="UP001223016">
    <property type="component" value="Unassembled WGS sequence"/>
</dbReference>
<evidence type="ECO:0000313" key="4">
    <source>
        <dbReference type="Proteomes" id="UP001223016"/>
    </source>
</evidence>
<keyword evidence="1" id="KW-0472">Membrane</keyword>
<comment type="caution">
    <text evidence="3">The sequence shown here is derived from an EMBL/GenBank/DDBJ whole genome shotgun (WGS) entry which is preliminary data.</text>
</comment>
<gene>
    <name evidence="3" type="ORF">Q6A51_24970</name>
</gene>
<keyword evidence="4" id="KW-1185">Reference proteome</keyword>
<feature type="domain" description="Prepilin type IV endopeptidase peptidase" evidence="2">
    <location>
        <begin position="4"/>
        <end position="110"/>
    </location>
</feature>
<feature type="transmembrane region" description="Helical" evidence="1">
    <location>
        <begin position="53"/>
        <end position="72"/>
    </location>
</feature>
<organism evidence="3 4">
    <name type="scientific">Pseudomonas serbiensis</name>
    <dbReference type="NCBI Taxonomy" id="3064350"/>
    <lineage>
        <taxon>Bacteria</taxon>
        <taxon>Pseudomonadati</taxon>
        <taxon>Pseudomonadota</taxon>
        <taxon>Gammaproteobacteria</taxon>
        <taxon>Pseudomonadales</taxon>
        <taxon>Pseudomonadaceae</taxon>
        <taxon>Pseudomonas</taxon>
    </lineage>
</organism>
<dbReference type="RefSeq" id="WP_304575970.1">
    <property type="nucleotide sequence ID" value="NZ_JAUQOO010000028.1"/>
</dbReference>
<dbReference type="GO" id="GO:0004190">
    <property type="term" value="F:aspartic-type endopeptidase activity"/>
    <property type="evidence" value="ECO:0007669"/>
    <property type="project" value="UniProtKB-EC"/>
</dbReference>
<name>A0ABT9D0N6_9PSED</name>
<reference evidence="3 4" key="1">
    <citation type="submission" date="2023-07" db="EMBL/GenBank/DDBJ databases">
        <title>Identification of four novel Pseudomonas species associated with bacterial leaf spot of cucurbits.</title>
        <authorList>
            <person name="Fullem K.R."/>
        </authorList>
    </citation>
    <scope>NUCLEOTIDE SEQUENCE [LARGE SCALE GENOMIC DNA]</scope>
    <source>
        <strain evidence="3 4">KFB 138</strain>
    </source>
</reference>
<protein>
    <submittedName>
        <fullName evidence="3">Prepilin peptidase</fullName>
        <ecNumber evidence="3">3.4.23.43</ecNumber>
    </submittedName>
</protein>
<feature type="transmembrane region" description="Helical" evidence="1">
    <location>
        <begin position="24"/>
        <end position="41"/>
    </location>
</feature>
<keyword evidence="3" id="KW-0378">Hydrolase</keyword>
<dbReference type="Gene3D" id="1.20.120.1220">
    <property type="match status" value="1"/>
</dbReference>
<dbReference type="EC" id="3.4.23.43" evidence="3"/>
<feature type="transmembrane region" description="Helical" evidence="1">
    <location>
        <begin position="92"/>
        <end position="111"/>
    </location>
</feature>
<sequence>MELLFLLAWFAICAEQDARQRLISNWLTLGGFTLALAYLLYSGHTWLGFESADAGWALLLAVALTLPGYALGRLGAGDVKLLAALALASSSLHLLGTFIGAGLVMLIWLIIRQKAWPLIGQRVTQRYTYMNAEATNKQPFSPFLFTGFLLTALCIH</sequence>
<dbReference type="Pfam" id="PF01478">
    <property type="entry name" value="Peptidase_A24"/>
    <property type="match status" value="1"/>
</dbReference>
<evidence type="ECO:0000256" key="1">
    <source>
        <dbReference type="SAM" id="Phobius"/>
    </source>
</evidence>
<proteinExistence type="predicted"/>
<evidence type="ECO:0000259" key="2">
    <source>
        <dbReference type="Pfam" id="PF01478"/>
    </source>
</evidence>
<dbReference type="EMBL" id="JAUQOO010000028">
    <property type="protein sequence ID" value="MDO7930035.1"/>
    <property type="molecule type" value="Genomic_DNA"/>
</dbReference>
<accession>A0ABT9D0N6</accession>
<evidence type="ECO:0000313" key="3">
    <source>
        <dbReference type="EMBL" id="MDO7930035.1"/>
    </source>
</evidence>